<dbReference type="AlphaFoldDB" id="X8AEC9"/>
<dbReference type="EMBL" id="JAOB01000060">
    <property type="protein sequence ID" value="EUA29874.1"/>
    <property type="molecule type" value="Genomic_DNA"/>
</dbReference>
<name>X8AEC9_MYCXE</name>
<accession>X8AEC9</accession>
<evidence type="ECO:0000313" key="1">
    <source>
        <dbReference type="EMBL" id="EUA29874.1"/>
    </source>
</evidence>
<proteinExistence type="predicted"/>
<organism evidence="1">
    <name type="scientific">Mycobacterium xenopi 4042</name>
    <dbReference type="NCBI Taxonomy" id="1299334"/>
    <lineage>
        <taxon>Bacteria</taxon>
        <taxon>Bacillati</taxon>
        <taxon>Actinomycetota</taxon>
        <taxon>Actinomycetes</taxon>
        <taxon>Mycobacteriales</taxon>
        <taxon>Mycobacteriaceae</taxon>
        <taxon>Mycobacterium</taxon>
    </lineage>
</organism>
<protein>
    <submittedName>
        <fullName evidence="1">Uncharacterized protein</fullName>
    </submittedName>
</protein>
<gene>
    <name evidence="1" type="ORF">I553_4127</name>
</gene>
<sequence>MEFHRAAEVIEVGRTLAIDALDSLNVDDRLRRLARADRGQRC</sequence>
<reference evidence="1" key="1">
    <citation type="submission" date="2014-01" db="EMBL/GenBank/DDBJ databases">
        <authorList>
            <person name="Brown-Elliot B."/>
            <person name="Wallace R."/>
            <person name="Lenaerts A."/>
            <person name="Ordway D."/>
            <person name="DeGroote M.A."/>
            <person name="Parker T."/>
            <person name="Sizemore C."/>
            <person name="Tallon L.J."/>
            <person name="Sadzewicz L.K."/>
            <person name="Sengamalay N."/>
            <person name="Fraser C.M."/>
            <person name="Hine E."/>
            <person name="Shefchek K.A."/>
            <person name="Das S.P."/>
            <person name="Tettelin H."/>
        </authorList>
    </citation>
    <scope>NUCLEOTIDE SEQUENCE [LARGE SCALE GENOMIC DNA]</scope>
    <source>
        <strain evidence="1">4042</strain>
    </source>
</reference>
<comment type="caution">
    <text evidence="1">The sequence shown here is derived from an EMBL/GenBank/DDBJ whole genome shotgun (WGS) entry which is preliminary data.</text>
</comment>
<dbReference type="PATRIC" id="fig|1299334.3.peg.5818"/>